<keyword evidence="1" id="KW-0812">Transmembrane</keyword>
<dbReference type="RefSeq" id="WP_329405461.1">
    <property type="nucleotide sequence ID" value="NZ_CP109441.1"/>
</dbReference>
<evidence type="ECO:0000313" key="3">
    <source>
        <dbReference type="Proteomes" id="UP001432062"/>
    </source>
</evidence>
<proteinExistence type="predicted"/>
<evidence type="ECO:0000313" key="2">
    <source>
        <dbReference type="EMBL" id="WUV42843.1"/>
    </source>
</evidence>
<keyword evidence="1" id="KW-1133">Transmembrane helix</keyword>
<keyword evidence="3" id="KW-1185">Reference proteome</keyword>
<sequence length="70" mass="8001">MSDMSPMPGERDVHLVINLDGITLNYTACLTAALVFIQDWRNRTYPSVTVHDKPLSAYPRLPNERLFLEP</sequence>
<reference evidence="2" key="1">
    <citation type="submission" date="2022-10" db="EMBL/GenBank/DDBJ databases">
        <title>The complete genomes of actinobacterial strains from the NBC collection.</title>
        <authorList>
            <person name="Joergensen T.S."/>
            <person name="Alvarez Arevalo M."/>
            <person name="Sterndorff E.B."/>
            <person name="Faurdal D."/>
            <person name="Vuksanovic O."/>
            <person name="Mourched A.-S."/>
            <person name="Charusanti P."/>
            <person name="Shaw S."/>
            <person name="Blin K."/>
            <person name="Weber T."/>
        </authorList>
    </citation>
    <scope>NUCLEOTIDE SEQUENCE</scope>
    <source>
        <strain evidence="2">NBC_01482</strain>
    </source>
</reference>
<gene>
    <name evidence="2" type="ORF">OG563_26735</name>
</gene>
<evidence type="ECO:0000256" key="1">
    <source>
        <dbReference type="SAM" id="Phobius"/>
    </source>
</evidence>
<protein>
    <submittedName>
        <fullName evidence="2">Uncharacterized protein</fullName>
    </submittedName>
</protein>
<dbReference type="Proteomes" id="UP001432062">
    <property type="component" value="Chromosome"/>
</dbReference>
<dbReference type="EMBL" id="CP109441">
    <property type="protein sequence ID" value="WUV42843.1"/>
    <property type="molecule type" value="Genomic_DNA"/>
</dbReference>
<keyword evidence="1" id="KW-0472">Membrane</keyword>
<organism evidence="2 3">
    <name type="scientific">Nocardia vinacea</name>
    <dbReference type="NCBI Taxonomy" id="96468"/>
    <lineage>
        <taxon>Bacteria</taxon>
        <taxon>Bacillati</taxon>
        <taxon>Actinomycetota</taxon>
        <taxon>Actinomycetes</taxon>
        <taxon>Mycobacteriales</taxon>
        <taxon>Nocardiaceae</taxon>
        <taxon>Nocardia</taxon>
    </lineage>
</organism>
<name>A0ABZ1YIH9_9NOCA</name>
<accession>A0ABZ1YIH9</accession>
<feature type="transmembrane region" description="Helical" evidence="1">
    <location>
        <begin position="15"/>
        <end position="37"/>
    </location>
</feature>